<evidence type="ECO:0000313" key="5">
    <source>
        <dbReference type="Proteomes" id="UP001221898"/>
    </source>
</evidence>
<organism evidence="4 5">
    <name type="scientific">Aldrovandia affinis</name>
    <dbReference type="NCBI Taxonomy" id="143900"/>
    <lineage>
        <taxon>Eukaryota</taxon>
        <taxon>Metazoa</taxon>
        <taxon>Chordata</taxon>
        <taxon>Craniata</taxon>
        <taxon>Vertebrata</taxon>
        <taxon>Euteleostomi</taxon>
        <taxon>Actinopterygii</taxon>
        <taxon>Neopterygii</taxon>
        <taxon>Teleostei</taxon>
        <taxon>Notacanthiformes</taxon>
        <taxon>Halosauridae</taxon>
        <taxon>Aldrovandia</taxon>
    </lineage>
</organism>
<keyword evidence="5" id="KW-1185">Reference proteome</keyword>
<dbReference type="EMBL" id="JAINUG010000092">
    <property type="protein sequence ID" value="KAJ8398163.1"/>
    <property type="molecule type" value="Genomic_DNA"/>
</dbReference>
<evidence type="ECO:0000256" key="1">
    <source>
        <dbReference type="ARBA" id="ARBA00023157"/>
    </source>
</evidence>
<reference evidence="4" key="1">
    <citation type="journal article" date="2023" name="Science">
        <title>Genome structures resolve the early diversification of teleost fishes.</title>
        <authorList>
            <person name="Parey E."/>
            <person name="Louis A."/>
            <person name="Montfort J."/>
            <person name="Bouchez O."/>
            <person name="Roques C."/>
            <person name="Iampietro C."/>
            <person name="Lluch J."/>
            <person name="Castinel A."/>
            <person name="Donnadieu C."/>
            <person name="Desvignes T."/>
            <person name="Floi Bucao C."/>
            <person name="Jouanno E."/>
            <person name="Wen M."/>
            <person name="Mejri S."/>
            <person name="Dirks R."/>
            <person name="Jansen H."/>
            <person name="Henkel C."/>
            <person name="Chen W.J."/>
            <person name="Zahm M."/>
            <person name="Cabau C."/>
            <person name="Klopp C."/>
            <person name="Thompson A.W."/>
            <person name="Robinson-Rechavi M."/>
            <person name="Braasch I."/>
            <person name="Lecointre G."/>
            <person name="Bobe J."/>
            <person name="Postlethwait J.H."/>
            <person name="Berthelot C."/>
            <person name="Roest Crollius H."/>
            <person name="Guiguen Y."/>
        </authorList>
    </citation>
    <scope>NUCLEOTIDE SEQUENCE</scope>
    <source>
        <strain evidence="4">NC1722</strain>
    </source>
</reference>
<feature type="signal peptide" evidence="2">
    <location>
        <begin position="1"/>
        <end position="17"/>
    </location>
</feature>
<dbReference type="InterPro" id="IPR008139">
    <property type="entry name" value="SaposinB_dom"/>
</dbReference>
<evidence type="ECO:0000313" key="4">
    <source>
        <dbReference type="EMBL" id="KAJ8398163.1"/>
    </source>
</evidence>
<sequence>MHLFIVIGYCLLYSVYGKHVLDFEDPEEDFSSDVSVYGKHVPDFEDHEEDLPSDVSVYGKHVPDFEDPEEDFLSDVLGLDNRTFDLELMKELDAFSPGSLNTPKIPGICYVCRKVLGWVTRHIPHHGSKRRIRRVLHIACRKVRIPSFLCNYLVNKWFGKLVTKLVINSRNPRWICRSLRLCWWPRPKGLLPGKPGAERAAPCIADHRLP</sequence>
<protein>
    <recommendedName>
        <fullName evidence="3">Saposin B-type domain-containing protein</fullName>
    </recommendedName>
</protein>
<accession>A0AAD7S9A8</accession>
<keyword evidence="2" id="KW-0732">Signal</keyword>
<dbReference type="PROSITE" id="PS50015">
    <property type="entry name" value="SAP_B"/>
    <property type="match status" value="1"/>
</dbReference>
<feature type="domain" description="Saposin B-type" evidence="3">
    <location>
        <begin position="105"/>
        <end position="186"/>
    </location>
</feature>
<comment type="caution">
    <text evidence="4">The sequence shown here is derived from an EMBL/GenBank/DDBJ whole genome shotgun (WGS) entry which is preliminary data.</text>
</comment>
<dbReference type="AlphaFoldDB" id="A0AAD7S9A8"/>
<evidence type="ECO:0000256" key="2">
    <source>
        <dbReference type="SAM" id="SignalP"/>
    </source>
</evidence>
<name>A0AAD7S9A8_9TELE</name>
<evidence type="ECO:0000259" key="3">
    <source>
        <dbReference type="PROSITE" id="PS50015"/>
    </source>
</evidence>
<dbReference type="SUPFAM" id="SSF47862">
    <property type="entry name" value="Saposin"/>
    <property type="match status" value="1"/>
</dbReference>
<feature type="chain" id="PRO_5042240767" description="Saposin B-type domain-containing protein" evidence="2">
    <location>
        <begin position="18"/>
        <end position="210"/>
    </location>
</feature>
<dbReference type="InterPro" id="IPR011001">
    <property type="entry name" value="Saposin-like"/>
</dbReference>
<dbReference type="Proteomes" id="UP001221898">
    <property type="component" value="Unassembled WGS sequence"/>
</dbReference>
<gene>
    <name evidence="4" type="ORF">AAFF_G00430070</name>
</gene>
<dbReference type="Gene3D" id="1.10.225.10">
    <property type="entry name" value="Saposin-like"/>
    <property type="match status" value="1"/>
</dbReference>
<keyword evidence="1" id="KW-1015">Disulfide bond</keyword>
<proteinExistence type="predicted"/>